<dbReference type="InterPro" id="IPR011009">
    <property type="entry name" value="Kinase-like_dom_sf"/>
</dbReference>
<dbReference type="Proteomes" id="UP000638353">
    <property type="component" value="Unassembled WGS sequence"/>
</dbReference>
<evidence type="ECO:0000313" key="2">
    <source>
        <dbReference type="Proteomes" id="UP000638353"/>
    </source>
</evidence>
<organism evidence="1 2">
    <name type="scientific">Streptomyces finlayi</name>
    <dbReference type="NCBI Taxonomy" id="67296"/>
    <lineage>
        <taxon>Bacteria</taxon>
        <taxon>Bacillati</taxon>
        <taxon>Actinomycetota</taxon>
        <taxon>Actinomycetes</taxon>
        <taxon>Kitasatosporales</taxon>
        <taxon>Streptomycetaceae</taxon>
        <taxon>Streptomyces</taxon>
    </lineage>
</organism>
<gene>
    <name evidence="1" type="ORF">GCM10010334_62120</name>
</gene>
<dbReference type="EMBL" id="BMVC01000014">
    <property type="protein sequence ID" value="GHD08628.1"/>
    <property type="molecule type" value="Genomic_DNA"/>
</dbReference>
<dbReference type="RefSeq" id="WP_189826109.1">
    <property type="nucleotide sequence ID" value="NZ_BMVC01000014.1"/>
</dbReference>
<reference evidence="1" key="1">
    <citation type="journal article" date="2014" name="Int. J. Syst. Evol. Microbiol.">
        <title>Complete genome sequence of Corynebacterium casei LMG S-19264T (=DSM 44701T), isolated from a smear-ripened cheese.</title>
        <authorList>
            <consortium name="US DOE Joint Genome Institute (JGI-PGF)"/>
            <person name="Walter F."/>
            <person name="Albersmeier A."/>
            <person name="Kalinowski J."/>
            <person name="Ruckert C."/>
        </authorList>
    </citation>
    <scope>NUCLEOTIDE SEQUENCE</scope>
    <source>
        <strain evidence="1">JCM 4637</strain>
    </source>
</reference>
<evidence type="ECO:0000313" key="1">
    <source>
        <dbReference type="EMBL" id="GHD08628.1"/>
    </source>
</evidence>
<reference evidence="1" key="2">
    <citation type="submission" date="2020-09" db="EMBL/GenBank/DDBJ databases">
        <authorList>
            <person name="Sun Q."/>
            <person name="Ohkuma M."/>
        </authorList>
    </citation>
    <scope>NUCLEOTIDE SEQUENCE</scope>
    <source>
        <strain evidence="1">JCM 4637</strain>
    </source>
</reference>
<sequence length="304" mass="33653">MREETAGRERWPTKTEYADAVQDPRSAFAEPRLQEGVVEQGPLGMPLTSSGRNAVVFRLQGPDGLVAVRCMTREPAEGARRYGALARHLERSPCSVLTAAQWVPRGILVRGAWWPVVLMPWVPGGTLDTVVRRHLGTADALLHLAANWRVVVEQLRRSGVGHGDLQHGNVLVDDDLRLQLVDLDSVWVPGAGDWPRAESGHPDYQHPRQELRAKGFALDAFSASVIFLSVLAVASDRALWELHTQENLIFRADDFAHPGSTDVWRQLRDSPDRYVRALTEALAADCGRAAEHARGPEELLADVR</sequence>
<accession>A0A918X444</accession>
<proteinExistence type="predicted"/>
<name>A0A918X444_9ACTN</name>
<dbReference type="SUPFAM" id="SSF56112">
    <property type="entry name" value="Protein kinase-like (PK-like)"/>
    <property type="match status" value="1"/>
</dbReference>
<dbReference type="Gene3D" id="1.10.510.10">
    <property type="entry name" value="Transferase(Phosphotransferase) domain 1"/>
    <property type="match status" value="1"/>
</dbReference>
<protein>
    <recommendedName>
        <fullName evidence="3">Protein kinase domain-containing protein</fullName>
    </recommendedName>
</protein>
<comment type="caution">
    <text evidence="1">The sequence shown here is derived from an EMBL/GenBank/DDBJ whole genome shotgun (WGS) entry which is preliminary data.</text>
</comment>
<evidence type="ECO:0008006" key="3">
    <source>
        <dbReference type="Google" id="ProtNLM"/>
    </source>
</evidence>
<dbReference type="AlphaFoldDB" id="A0A918X444"/>